<keyword evidence="1" id="KW-0614">Plasmid</keyword>
<dbReference type="EMBL" id="AP014707">
    <property type="protein sequence ID" value="BAQ50308.1"/>
    <property type="molecule type" value="Genomic_DNA"/>
</dbReference>
<reference evidence="2" key="2">
    <citation type="submission" date="2015-01" db="EMBL/GenBank/DDBJ databases">
        <title>Complete genome sequence of Methylobacterium aquaticum strain 22A.</title>
        <authorList>
            <person name="Tani A."/>
            <person name="Ogura Y."/>
            <person name="Hayashi T."/>
        </authorList>
    </citation>
    <scope>NUCLEOTIDE SEQUENCE [LARGE SCALE GENOMIC DNA]</scope>
    <source>
        <strain evidence="2">MA-22A</strain>
        <plasmid evidence="2">Plasmid pMaq22A_3p DNA</plasmid>
    </source>
</reference>
<reference evidence="1 2" key="1">
    <citation type="journal article" date="2015" name="Genome Announc.">
        <title>Complete Genome Sequence of Methylobacterium aquaticum Strain 22A, Isolated from Racomitrium japonicum Moss.</title>
        <authorList>
            <person name="Tani A."/>
            <person name="Ogura Y."/>
            <person name="Hayashi T."/>
            <person name="Kimbara K."/>
        </authorList>
    </citation>
    <scope>NUCLEOTIDE SEQUENCE [LARGE SCALE GENOMIC DNA]</scope>
    <source>
        <strain evidence="1 2">MA-22A</strain>
        <plasmid evidence="2">Plasmid pMaq22A_3p DNA</plasmid>
    </source>
</reference>
<dbReference type="Proteomes" id="UP000061432">
    <property type="component" value="Plasmid pMaq22A_3p"/>
</dbReference>
<evidence type="ECO:0000313" key="2">
    <source>
        <dbReference type="Proteomes" id="UP000061432"/>
    </source>
</evidence>
<evidence type="ECO:0000313" key="1">
    <source>
        <dbReference type="EMBL" id="BAQ50308.1"/>
    </source>
</evidence>
<dbReference type="KEGG" id="maqu:Maq22A_3p50285"/>
<sequence>MPAASTNPRPRPLNFEDLKARFPEGREVTIDNPRAAGPVKAKVVGVRYGGVAGSKGHSIFIDTEEARGEGLKPIKRSCRPAHCTPV</sequence>
<protein>
    <submittedName>
        <fullName evidence="1">Uncharacterized protein</fullName>
    </submittedName>
</protein>
<dbReference type="AlphaFoldDB" id="A0A0C6FPU9"/>
<name>A0A0C6FPU9_9HYPH</name>
<dbReference type="PATRIC" id="fig|270351.10.peg.7493"/>
<organism evidence="1 2">
    <name type="scientific">Methylobacterium aquaticum</name>
    <dbReference type="NCBI Taxonomy" id="270351"/>
    <lineage>
        <taxon>Bacteria</taxon>
        <taxon>Pseudomonadati</taxon>
        <taxon>Pseudomonadota</taxon>
        <taxon>Alphaproteobacteria</taxon>
        <taxon>Hyphomicrobiales</taxon>
        <taxon>Methylobacteriaceae</taxon>
        <taxon>Methylobacterium</taxon>
    </lineage>
</organism>
<geneLocation type="plasmid" evidence="2">
    <name>pMaq22A_3p DNA</name>
</geneLocation>
<proteinExistence type="predicted"/>
<dbReference type="RefSeq" id="WP_060851353.1">
    <property type="nucleotide sequence ID" value="NZ_AP014707.1"/>
</dbReference>
<accession>A0A0C6FPU9</accession>
<gene>
    <name evidence="1" type="ORF">Maq22A_3p50285</name>
</gene>